<dbReference type="InterPro" id="IPR025110">
    <property type="entry name" value="AMP-bd_C"/>
</dbReference>
<dbReference type="Pfam" id="PF13193">
    <property type="entry name" value="AMP-binding_C"/>
    <property type="match status" value="1"/>
</dbReference>
<dbReference type="EMBL" id="FNOJ01000003">
    <property type="protein sequence ID" value="SDW25359.1"/>
    <property type="molecule type" value="Genomic_DNA"/>
</dbReference>
<evidence type="ECO:0000313" key="5">
    <source>
        <dbReference type="EMBL" id="SDW25359.1"/>
    </source>
</evidence>
<dbReference type="FunFam" id="3.40.50.12780:FF:000003">
    <property type="entry name" value="Long-chain-fatty-acid--CoA ligase FadD"/>
    <property type="match status" value="1"/>
</dbReference>
<feature type="domain" description="AMP-dependent synthetase/ligase" evidence="3">
    <location>
        <begin position="30"/>
        <end position="405"/>
    </location>
</feature>
<gene>
    <name evidence="5" type="ORF">SAMN04489725_103225</name>
</gene>
<dbReference type="AlphaFoldDB" id="A0A1H2S319"/>
<comment type="similarity">
    <text evidence="1">Belongs to the ATP-dependent AMP-binding enzyme family.</text>
</comment>
<dbReference type="CDD" id="cd05936">
    <property type="entry name" value="FC-FACS_FadD_like"/>
    <property type="match status" value="1"/>
</dbReference>
<dbReference type="Pfam" id="PF00501">
    <property type="entry name" value="AMP-binding"/>
    <property type="match status" value="1"/>
</dbReference>
<dbReference type="Proteomes" id="UP000182589">
    <property type="component" value="Unassembled WGS sequence"/>
</dbReference>
<dbReference type="PANTHER" id="PTHR43767:SF1">
    <property type="entry name" value="NONRIBOSOMAL PEPTIDE SYNTHASE PES1 (EUROFUNG)-RELATED"/>
    <property type="match status" value="1"/>
</dbReference>
<dbReference type="Gene3D" id="3.30.300.30">
    <property type="match status" value="1"/>
</dbReference>
<dbReference type="InterPro" id="IPR000873">
    <property type="entry name" value="AMP-dep_synth/lig_dom"/>
</dbReference>
<protein>
    <submittedName>
        <fullName evidence="5">Long-chain acyl-CoA synthetase</fullName>
    </submittedName>
</protein>
<reference evidence="6" key="1">
    <citation type="submission" date="2016-10" db="EMBL/GenBank/DDBJ databases">
        <authorList>
            <person name="Varghese N."/>
        </authorList>
    </citation>
    <scope>NUCLEOTIDE SEQUENCE [LARGE SCALE GENOMIC DNA]</scope>
    <source>
        <strain evidence="6">DSM 12489</strain>
    </source>
</reference>
<dbReference type="STRING" id="89784.SAMN04489725_103225"/>
<dbReference type="PROSITE" id="PS00455">
    <property type="entry name" value="AMP_BINDING"/>
    <property type="match status" value="1"/>
</dbReference>
<dbReference type="PANTHER" id="PTHR43767">
    <property type="entry name" value="LONG-CHAIN-FATTY-ACID--COA LIGASE"/>
    <property type="match status" value="1"/>
</dbReference>
<keyword evidence="2" id="KW-0436">Ligase</keyword>
<accession>A0A1H2S319</accession>
<evidence type="ECO:0000259" key="4">
    <source>
        <dbReference type="Pfam" id="PF13193"/>
    </source>
</evidence>
<evidence type="ECO:0000256" key="1">
    <source>
        <dbReference type="ARBA" id="ARBA00006432"/>
    </source>
</evidence>
<evidence type="ECO:0000313" key="6">
    <source>
        <dbReference type="Proteomes" id="UP000182589"/>
    </source>
</evidence>
<dbReference type="Gene3D" id="3.40.50.12780">
    <property type="entry name" value="N-terminal domain of ligase-like"/>
    <property type="match status" value="1"/>
</dbReference>
<feature type="domain" description="AMP-binding enzyme C-terminal" evidence="4">
    <location>
        <begin position="455"/>
        <end position="530"/>
    </location>
</feature>
<dbReference type="InterPro" id="IPR020845">
    <property type="entry name" value="AMP-binding_CS"/>
</dbReference>
<keyword evidence="6" id="KW-1185">Reference proteome</keyword>
<sequence>MQLGHQVYPLNMATDVKVPALSLQAMLMQSIERCRERIALVAGERRVTYGQLGDDVQAFAAALQAIGVGVGDRVALMLPNCPEYVAAYYGTLTAGAVVAQINPMSVDRELDTLLRDSGAVVLVGMVKAKARLEACRRGSAIHTLILVDTETPNRAITSVRLGEPERVYSFNEFLRNGRALEVTPVSFDPSTHLAALQYTGGTTGQPKAAMLTHRNLVANVVQAAHFYQSALVPGKDVFLAALPLFHAFGMTLCMNVPLCLGNRVVLMQRFDAELVVDVIEREQVDIYPGVPTMFIAIANLPNLQPARLASLRLCISGGGPLAPDVLLSFEHLAGCPVLEGYGLSETSPITHCNPPFAQRKPGTVGVPFPSTECRIVDLADHARELPAGQLGELVVRGPQVMQGYWRMPLETTDVLKDGWFSTGDLAVADEEGYISIVDRKKDMIIASGYNVYPREVEDVLYRHPLVREAIVVGVPDAYRGETVKACIVLKPGAQLSEDELKEHCRQYLAAYKVPTQIALVDELPKSAVGKLLRRALRT</sequence>
<dbReference type="InterPro" id="IPR042099">
    <property type="entry name" value="ANL_N_sf"/>
</dbReference>
<evidence type="ECO:0000259" key="3">
    <source>
        <dbReference type="Pfam" id="PF00501"/>
    </source>
</evidence>
<proteinExistence type="inferred from homology"/>
<dbReference type="GO" id="GO:0016878">
    <property type="term" value="F:acid-thiol ligase activity"/>
    <property type="evidence" value="ECO:0007669"/>
    <property type="project" value="UniProtKB-ARBA"/>
</dbReference>
<dbReference type="InterPro" id="IPR050237">
    <property type="entry name" value="ATP-dep_AMP-bd_enzyme"/>
</dbReference>
<dbReference type="SUPFAM" id="SSF56801">
    <property type="entry name" value="Acetyl-CoA synthetase-like"/>
    <property type="match status" value="1"/>
</dbReference>
<evidence type="ECO:0000256" key="2">
    <source>
        <dbReference type="ARBA" id="ARBA00022598"/>
    </source>
</evidence>
<name>A0A1H2S319_9BACL</name>
<dbReference type="FunFam" id="3.30.300.30:FF:000008">
    <property type="entry name" value="2,3-dihydroxybenzoate-AMP ligase"/>
    <property type="match status" value="1"/>
</dbReference>
<dbReference type="RefSeq" id="WP_074692003.1">
    <property type="nucleotide sequence ID" value="NZ_FNOJ01000003.1"/>
</dbReference>
<organism evidence="5 6">
    <name type="scientific">Alicyclobacillus hesperidum</name>
    <dbReference type="NCBI Taxonomy" id="89784"/>
    <lineage>
        <taxon>Bacteria</taxon>
        <taxon>Bacillati</taxon>
        <taxon>Bacillota</taxon>
        <taxon>Bacilli</taxon>
        <taxon>Bacillales</taxon>
        <taxon>Alicyclobacillaceae</taxon>
        <taxon>Alicyclobacillus</taxon>
    </lineage>
</organism>
<dbReference type="InterPro" id="IPR045851">
    <property type="entry name" value="AMP-bd_C_sf"/>
</dbReference>